<comment type="subcellular location">
    <subcellularLocation>
        <location evidence="1">Cell membrane</location>
        <topology evidence="1">Multi-pass membrane protein</topology>
    </subcellularLocation>
</comment>
<protein>
    <submittedName>
        <fullName evidence="7">Oligosaccharide flippase family protein</fullName>
    </submittedName>
</protein>
<feature type="transmembrane region" description="Helical" evidence="6">
    <location>
        <begin position="418"/>
        <end position="440"/>
    </location>
</feature>
<keyword evidence="5 6" id="KW-0472">Membrane</keyword>
<dbReference type="Pfam" id="PF01943">
    <property type="entry name" value="Polysacc_synt"/>
    <property type="match status" value="1"/>
</dbReference>
<organism evidence="7 8">
    <name type="scientific">Gaoshiqia sediminis</name>
    <dbReference type="NCBI Taxonomy" id="2986998"/>
    <lineage>
        <taxon>Bacteria</taxon>
        <taxon>Pseudomonadati</taxon>
        <taxon>Bacteroidota</taxon>
        <taxon>Bacteroidia</taxon>
        <taxon>Marinilabiliales</taxon>
        <taxon>Prolixibacteraceae</taxon>
        <taxon>Gaoshiqia</taxon>
    </lineage>
</organism>
<feature type="transmembrane region" description="Helical" evidence="6">
    <location>
        <begin position="176"/>
        <end position="199"/>
    </location>
</feature>
<proteinExistence type="predicted"/>
<evidence type="ECO:0000256" key="1">
    <source>
        <dbReference type="ARBA" id="ARBA00004651"/>
    </source>
</evidence>
<feature type="transmembrane region" description="Helical" evidence="6">
    <location>
        <begin position="211"/>
        <end position="233"/>
    </location>
</feature>
<feature type="transmembrane region" description="Helical" evidence="6">
    <location>
        <begin position="152"/>
        <end position="170"/>
    </location>
</feature>
<feature type="transmembrane region" description="Helical" evidence="6">
    <location>
        <begin position="112"/>
        <end position="131"/>
    </location>
</feature>
<feature type="transmembrane region" description="Helical" evidence="6">
    <location>
        <begin position="364"/>
        <end position="383"/>
    </location>
</feature>
<dbReference type="InterPro" id="IPR002797">
    <property type="entry name" value="Polysacc_synth"/>
</dbReference>
<evidence type="ECO:0000313" key="8">
    <source>
        <dbReference type="Proteomes" id="UP001163821"/>
    </source>
</evidence>
<evidence type="ECO:0000313" key="7">
    <source>
        <dbReference type="EMBL" id="MCW0484432.1"/>
    </source>
</evidence>
<feature type="transmembrane region" description="Helical" evidence="6">
    <location>
        <begin position="43"/>
        <end position="64"/>
    </location>
</feature>
<feature type="transmembrane region" description="Helical" evidence="6">
    <location>
        <begin position="389"/>
        <end position="411"/>
    </location>
</feature>
<dbReference type="AlphaFoldDB" id="A0AA41YAL1"/>
<gene>
    <name evidence="7" type="ORF">N2K84_16960</name>
</gene>
<feature type="transmembrane region" description="Helical" evidence="6">
    <location>
        <begin position="293"/>
        <end position="315"/>
    </location>
</feature>
<evidence type="ECO:0000256" key="6">
    <source>
        <dbReference type="SAM" id="Phobius"/>
    </source>
</evidence>
<dbReference type="RefSeq" id="WP_282593025.1">
    <property type="nucleotide sequence ID" value="NZ_JAPAAF010000036.1"/>
</dbReference>
<comment type="caution">
    <text evidence="7">The sequence shown here is derived from an EMBL/GenBank/DDBJ whole genome shotgun (WGS) entry which is preliminary data.</text>
</comment>
<feature type="transmembrane region" description="Helical" evidence="6">
    <location>
        <begin position="84"/>
        <end position="106"/>
    </location>
</feature>
<evidence type="ECO:0000256" key="3">
    <source>
        <dbReference type="ARBA" id="ARBA00022692"/>
    </source>
</evidence>
<dbReference type="InterPro" id="IPR050833">
    <property type="entry name" value="Poly_Biosynth_Transport"/>
</dbReference>
<keyword evidence="3 6" id="KW-0812">Transmembrane</keyword>
<feature type="transmembrane region" description="Helical" evidence="6">
    <location>
        <begin position="446"/>
        <end position="467"/>
    </location>
</feature>
<evidence type="ECO:0000256" key="4">
    <source>
        <dbReference type="ARBA" id="ARBA00022989"/>
    </source>
</evidence>
<accession>A0AA41YAL1</accession>
<feature type="transmembrane region" description="Helical" evidence="6">
    <location>
        <begin position="264"/>
        <end position="281"/>
    </location>
</feature>
<dbReference type="Proteomes" id="UP001163821">
    <property type="component" value="Unassembled WGS sequence"/>
</dbReference>
<name>A0AA41YAL1_9BACT</name>
<dbReference type="GO" id="GO:0005886">
    <property type="term" value="C:plasma membrane"/>
    <property type="evidence" value="ECO:0007669"/>
    <property type="project" value="UniProtKB-SubCell"/>
</dbReference>
<evidence type="ECO:0000256" key="5">
    <source>
        <dbReference type="ARBA" id="ARBA00023136"/>
    </source>
</evidence>
<sequence>MKRKFVTNLFLLLLLNGLIKPFWIFGIDRTVQNVVGAESYGLYFSLFNFSLVLNMFLDLGITNFNNRNMARHSHLLRKYLGNLVSLKFLLAIGYALVSLSLALLIGYSRQQFHLLFFLIVSQFLASLTLFLRSNISGLHLFRTDSLLSVLDRSLMIVLCSALLFTNWFGGNFSIEWFVYAQTLAYLIATFITFGVLLRFSGRVRLNFDRRLFVVFIRKSWPYALLILLMSIYFRTDAVLLERLLPETGKEQVGIYAQAFRLMDAFSLLGVLFAGLLLPIFSRMIKQGEKVGQLLQLAFLLIMVPSVLIGVAANVFGLEIMQLLYREHAEISAPMLGLLMVGFAGNSASYIFGTLLTANGSLKQLNVLAAGGMGVNIGLNLLLIPRFGALGAAWVCMITQLLMATAQLILAVRIFRFRVNWVLILKLTGFLLFAVLAAKVTHLMGNWLAGMGLFALAGLMYASLVKLIDLKTLFLLLKNETR</sequence>
<dbReference type="PANTHER" id="PTHR30250:SF11">
    <property type="entry name" value="O-ANTIGEN TRANSPORTER-RELATED"/>
    <property type="match status" value="1"/>
</dbReference>
<dbReference type="PANTHER" id="PTHR30250">
    <property type="entry name" value="PST FAMILY PREDICTED COLANIC ACID TRANSPORTER"/>
    <property type="match status" value="1"/>
</dbReference>
<evidence type="ECO:0000256" key="2">
    <source>
        <dbReference type="ARBA" id="ARBA00022475"/>
    </source>
</evidence>
<feature type="transmembrane region" description="Helical" evidence="6">
    <location>
        <begin position="335"/>
        <end position="357"/>
    </location>
</feature>
<keyword evidence="4 6" id="KW-1133">Transmembrane helix</keyword>
<keyword evidence="8" id="KW-1185">Reference proteome</keyword>
<dbReference type="EMBL" id="JAPAAF010000036">
    <property type="protein sequence ID" value="MCW0484432.1"/>
    <property type="molecule type" value="Genomic_DNA"/>
</dbReference>
<keyword evidence="2" id="KW-1003">Cell membrane</keyword>
<reference evidence="7" key="1">
    <citation type="submission" date="2022-10" db="EMBL/GenBank/DDBJ databases">
        <title>Gaoshiqiia sediminis gen. nov., sp. nov., isolated from coastal sediment.</title>
        <authorList>
            <person name="Yu W.X."/>
            <person name="Mu D.S."/>
            <person name="Du J.Z."/>
            <person name="Liang Y.Q."/>
        </authorList>
    </citation>
    <scope>NUCLEOTIDE SEQUENCE</scope>
    <source>
        <strain evidence="7">A06</strain>
    </source>
</reference>